<evidence type="ECO:0000313" key="2">
    <source>
        <dbReference type="Proteomes" id="UP001165960"/>
    </source>
</evidence>
<dbReference type="Proteomes" id="UP001165960">
    <property type="component" value="Unassembled WGS sequence"/>
</dbReference>
<reference evidence="1" key="1">
    <citation type="submission" date="2022-04" db="EMBL/GenBank/DDBJ databases">
        <title>Genome of the entomopathogenic fungus Entomophthora muscae.</title>
        <authorList>
            <person name="Elya C."/>
            <person name="Lovett B.R."/>
            <person name="Lee E."/>
            <person name="Macias A.M."/>
            <person name="Hajek A.E."/>
            <person name="De Bivort B.L."/>
            <person name="Kasson M.T."/>
            <person name="De Fine Licht H.H."/>
            <person name="Stajich J.E."/>
        </authorList>
    </citation>
    <scope>NUCLEOTIDE SEQUENCE</scope>
    <source>
        <strain evidence="1">Berkeley</strain>
    </source>
</reference>
<comment type="caution">
    <text evidence="1">The sequence shown here is derived from an EMBL/GenBank/DDBJ whole genome shotgun (WGS) entry which is preliminary data.</text>
</comment>
<proteinExistence type="predicted"/>
<evidence type="ECO:0000313" key="1">
    <source>
        <dbReference type="EMBL" id="KAJ9076362.1"/>
    </source>
</evidence>
<protein>
    <submittedName>
        <fullName evidence="1">Uncharacterized protein</fullName>
    </submittedName>
</protein>
<dbReference type="EMBL" id="QTSX02002292">
    <property type="protein sequence ID" value="KAJ9076362.1"/>
    <property type="molecule type" value="Genomic_DNA"/>
</dbReference>
<sequence>MSPASRIHTPRYASQPTGRRSLSENQRVIESVLPDEVVAQIRNTSFDEMLNNGFSSTSFFKKSRHIVSTLKLSLTPSNANDFAYPTRRSSRFNF</sequence>
<keyword evidence="2" id="KW-1185">Reference proteome</keyword>
<organism evidence="1 2">
    <name type="scientific">Entomophthora muscae</name>
    <dbReference type="NCBI Taxonomy" id="34485"/>
    <lineage>
        <taxon>Eukaryota</taxon>
        <taxon>Fungi</taxon>
        <taxon>Fungi incertae sedis</taxon>
        <taxon>Zoopagomycota</taxon>
        <taxon>Entomophthoromycotina</taxon>
        <taxon>Entomophthoromycetes</taxon>
        <taxon>Entomophthorales</taxon>
        <taxon>Entomophthoraceae</taxon>
        <taxon>Entomophthora</taxon>
    </lineage>
</organism>
<accession>A0ACC2TPE5</accession>
<gene>
    <name evidence="1" type="ORF">DSO57_1027072</name>
</gene>
<name>A0ACC2TPE5_9FUNG</name>